<dbReference type="GO" id="GO:0009381">
    <property type="term" value="F:excinuclease ABC activity"/>
    <property type="evidence" value="ECO:0007669"/>
    <property type="project" value="InterPro"/>
</dbReference>
<sequence>MVGSRNYFIHYEWENPCEILEAFLKQYYRNKEFVPTEIILSDAINDKQLISEWLTGMAGKKVSISVPVRGDKKKLVNMAMVNAENILLERKKTDQSAILEQAKSVLNLKKKPGHIEGIDISNLKGDLAVASLVAFVEGLPQKSDYRNYRIREVKGIDDYAMIAEVLKRSKKRCVYSDFWPCQYRLFFQTYF</sequence>
<proteinExistence type="predicted"/>
<dbReference type="Gene3D" id="3.30.420.340">
    <property type="entry name" value="UvrC, RNAse H endonuclease domain"/>
    <property type="match status" value="1"/>
</dbReference>
<dbReference type="PANTHER" id="PTHR30562">
    <property type="entry name" value="UVRC/OXIDOREDUCTASE"/>
    <property type="match status" value="1"/>
</dbReference>
<dbReference type="InterPro" id="IPR038476">
    <property type="entry name" value="UvrC_RNase_H_dom_sf"/>
</dbReference>
<evidence type="ECO:0000313" key="2">
    <source>
        <dbReference type="EMBL" id="GAH69303.1"/>
    </source>
</evidence>
<name>X1JHS7_9ZZZZ</name>
<dbReference type="GO" id="GO:0006974">
    <property type="term" value="P:DNA damage response"/>
    <property type="evidence" value="ECO:0007669"/>
    <property type="project" value="TreeGrafter"/>
</dbReference>
<reference evidence="2" key="1">
    <citation type="journal article" date="2014" name="Front. Microbiol.">
        <title>High frequency of phylogenetically diverse reductive dehalogenase-homologous genes in deep subseafloor sedimentary metagenomes.</title>
        <authorList>
            <person name="Kawai M."/>
            <person name="Futagami T."/>
            <person name="Toyoda A."/>
            <person name="Takaki Y."/>
            <person name="Nishi S."/>
            <person name="Hori S."/>
            <person name="Arai W."/>
            <person name="Tsubouchi T."/>
            <person name="Morono Y."/>
            <person name="Uchiyama I."/>
            <person name="Ito T."/>
            <person name="Fujiyama A."/>
            <person name="Inagaki F."/>
            <person name="Takami H."/>
        </authorList>
    </citation>
    <scope>NUCLEOTIDE SEQUENCE</scope>
    <source>
        <strain evidence="2">Expedition CK06-06</strain>
    </source>
</reference>
<dbReference type="EMBL" id="BARU01027003">
    <property type="protein sequence ID" value="GAH69303.1"/>
    <property type="molecule type" value="Genomic_DNA"/>
</dbReference>
<dbReference type="GO" id="GO:0009380">
    <property type="term" value="C:excinuclease repair complex"/>
    <property type="evidence" value="ECO:0007669"/>
    <property type="project" value="TreeGrafter"/>
</dbReference>
<dbReference type="InterPro" id="IPR050066">
    <property type="entry name" value="UvrABC_protein_C"/>
</dbReference>
<dbReference type="PANTHER" id="PTHR30562:SF1">
    <property type="entry name" value="UVRABC SYSTEM PROTEIN C"/>
    <property type="match status" value="1"/>
</dbReference>
<dbReference type="AlphaFoldDB" id="X1JHS7"/>
<feature type="domain" description="UvrC family homology region profile" evidence="1">
    <location>
        <begin position="18"/>
        <end position="168"/>
    </location>
</feature>
<accession>X1JHS7</accession>
<gene>
    <name evidence="2" type="ORF">S03H2_43308</name>
</gene>
<dbReference type="Pfam" id="PF22920">
    <property type="entry name" value="UvrC_RNaseH"/>
    <property type="match status" value="1"/>
</dbReference>
<protein>
    <recommendedName>
        <fullName evidence="1">UvrC family homology region profile domain-containing protein</fullName>
    </recommendedName>
</protein>
<evidence type="ECO:0000259" key="1">
    <source>
        <dbReference type="PROSITE" id="PS50165"/>
    </source>
</evidence>
<comment type="caution">
    <text evidence="2">The sequence shown here is derived from an EMBL/GenBank/DDBJ whole genome shotgun (WGS) entry which is preliminary data.</text>
</comment>
<dbReference type="Pfam" id="PF08459">
    <property type="entry name" value="UvrC_RNaseH_dom"/>
    <property type="match status" value="1"/>
</dbReference>
<dbReference type="InterPro" id="IPR001162">
    <property type="entry name" value="UvrC_RNase_H_dom"/>
</dbReference>
<dbReference type="PROSITE" id="PS50165">
    <property type="entry name" value="UVRC"/>
    <property type="match status" value="1"/>
</dbReference>
<organism evidence="2">
    <name type="scientific">marine sediment metagenome</name>
    <dbReference type="NCBI Taxonomy" id="412755"/>
    <lineage>
        <taxon>unclassified sequences</taxon>
        <taxon>metagenomes</taxon>
        <taxon>ecological metagenomes</taxon>
    </lineage>
</organism>